<protein>
    <submittedName>
        <fullName evidence="1">Uncharacterized protein</fullName>
    </submittedName>
</protein>
<gene>
    <name evidence="1" type="ORF">FJM51_17190</name>
</gene>
<evidence type="ECO:0000313" key="2">
    <source>
        <dbReference type="Proteomes" id="UP000319255"/>
    </source>
</evidence>
<comment type="caution">
    <text evidence="1">The sequence shown here is derived from an EMBL/GenBank/DDBJ whole genome shotgun (WGS) entry which is preliminary data.</text>
</comment>
<reference evidence="1 2" key="1">
    <citation type="submission" date="2019-06" db="EMBL/GenBank/DDBJ databases">
        <title>A novel bacterium of genus Amaricoccus, isolated from marine sediment.</title>
        <authorList>
            <person name="Huang H."/>
            <person name="Mo K."/>
            <person name="Hu Y."/>
        </authorList>
    </citation>
    <scope>NUCLEOTIDE SEQUENCE [LARGE SCALE GENOMIC DNA]</scope>
    <source>
        <strain evidence="1 2">HB172011</strain>
    </source>
</reference>
<dbReference type="AlphaFoldDB" id="A0A501WNU5"/>
<accession>A0A501WNU5</accession>
<keyword evidence="2" id="KW-1185">Reference proteome</keyword>
<dbReference type="Proteomes" id="UP000319255">
    <property type="component" value="Unassembled WGS sequence"/>
</dbReference>
<dbReference type="OrthoDB" id="849632at2"/>
<organism evidence="1 2">
    <name type="scientific">Amaricoccus solimangrovi</name>
    <dbReference type="NCBI Taxonomy" id="2589815"/>
    <lineage>
        <taxon>Bacteria</taxon>
        <taxon>Pseudomonadati</taxon>
        <taxon>Pseudomonadota</taxon>
        <taxon>Alphaproteobacteria</taxon>
        <taxon>Rhodobacterales</taxon>
        <taxon>Paracoccaceae</taxon>
        <taxon>Amaricoccus</taxon>
    </lineage>
</organism>
<evidence type="ECO:0000313" key="1">
    <source>
        <dbReference type="EMBL" id="TPE48691.1"/>
    </source>
</evidence>
<dbReference type="EMBL" id="VFRP01000020">
    <property type="protein sequence ID" value="TPE48691.1"/>
    <property type="molecule type" value="Genomic_DNA"/>
</dbReference>
<name>A0A501WNU5_9RHOB</name>
<sequence length="209" mass="24039">MAMNSIIVPTLCLALLPGLFTDALGQGVQPVNSKNTRYQLEREVVTRWGKFNPKWYFILFHNKYRKGPDRRNMLQLAPTMALLNQNRVKAQAQEEAISQVYEQEMFKFADRSLNKGYHLLYKKKIDELNTALLGMNAEAVQAGVQADYILAIHAERDRINADIEIILDAYLDDAKKGEQLRVYIGELTALRNDFRRLISLFKTSQDLTD</sequence>
<proteinExistence type="predicted"/>